<dbReference type="Proteomes" id="UP001501447">
    <property type="component" value="Unassembled WGS sequence"/>
</dbReference>
<accession>A0ABP6D4X7</accession>
<protein>
    <submittedName>
        <fullName evidence="1">Cyclase family protein</fullName>
    </submittedName>
</protein>
<dbReference type="RefSeq" id="WP_344569663.1">
    <property type="nucleotide sequence ID" value="NZ_BAAARJ010000021.1"/>
</dbReference>
<sequence length="319" mass="34327">MDTTQIAGDLTALLKDAPTNWGRWGDNDELGCLNLLDAGQVLRGAQAIRQGRVVTLQQLIGDAADELMHPSREPAQHTITQDRQSYRNGTAVPFPGGLQFADDTLSMHLQGTTHVDGLGHAWFDDTIYNGRSADTTVGGMQHAGALPLAERGIVGHGVLIDIAAHRGKETLEPGETFDHHDIVECAGTQGISLTPRDILVIRTGWPRYCAQAGPDVLTDLNEPGLLYSPELVEWFRSMEIPVLVTDTIANEATRTPGGSQFALHGALMRNLGVVFTELAALEELAMDCARDSQYTFLYAASPLKITAATGSPVNPLAIK</sequence>
<dbReference type="InterPro" id="IPR007325">
    <property type="entry name" value="KFase/CYL"/>
</dbReference>
<gene>
    <name evidence="1" type="ORF">GCM10009863_55700</name>
</gene>
<comment type="caution">
    <text evidence="1">The sequence shown here is derived from an EMBL/GenBank/DDBJ whole genome shotgun (WGS) entry which is preliminary data.</text>
</comment>
<organism evidence="1 2">
    <name type="scientific">Streptomyces axinellae</name>
    <dbReference type="NCBI Taxonomy" id="552788"/>
    <lineage>
        <taxon>Bacteria</taxon>
        <taxon>Bacillati</taxon>
        <taxon>Actinomycetota</taxon>
        <taxon>Actinomycetes</taxon>
        <taxon>Kitasatosporales</taxon>
        <taxon>Streptomycetaceae</taxon>
        <taxon>Streptomyces</taxon>
    </lineage>
</organism>
<name>A0ABP6D4X7_9ACTN</name>
<evidence type="ECO:0000313" key="1">
    <source>
        <dbReference type="EMBL" id="GAA2632531.1"/>
    </source>
</evidence>
<dbReference type="PANTHER" id="PTHR34861:SF10">
    <property type="entry name" value="CYCLASE"/>
    <property type="match status" value="1"/>
</dbReference>
<keyword evidence="2" id="KW-1185">Reference proteome</keyword>
<dbReference type="Pfam" id="PF04199">
    <property type="entry name" value="Cyclase"/>
    <property type="match status" value="1"/>
</dbReference>
<evidence type="ECO:0000313" key="2">
    <source>
        <dbReference type="Proteomes" id="UP001501447"/>
    </source>
</evidence>
<reference evidence="2" key="1">
    <citation type="journal article" date="2019" name="Int. J. Syst. Evol. Microbiol.">
        <title>The Global Catalogue of Microorganisms (GCM) 10K type strain sequencing project: providing services to taxonomists for standard genome sequencing and annotation.</title>
        <authorList>
            <consortium name="The Broad Institute Genomics Platform"/>
            <consortium name="The Broad Institute Genome Sequencing Center for Infectious Disease"/>
            <person name="Wu L."/>
            <person name="Ma J."/>
        </authorList>
    </citation>
    <scope>NUCLEOTIDE SEQUENCE [LARGE SCALE GENOMIC DNA]</scope>
    <source>
        <strain evidence="2">JCM 16373</strain>
    </source>
</reference>
<dbReference type="PANTHER" id="PTHR34861">
    <property type="match status" value="1"/>
</dbReference>
<proteinExistence type="predicted"/>
<dbReference type="SUPFAM" id="SSF102198">
    <property type="entry name" value="Putative cyclase"/>
    <property type="match status" value="1"/>
</dbReference>
<dbReference type="EMBL" id="BAAARJ010000021">
    <property type="protein sequence ID" value="GAA2632531.1"/>
    <property type="molecule type" value="Genomic_DNA"/>
</dbReference>
<dbReference type="Gene3D" id="3.50.30.50">
    <property type="entry name" value="Putative cyclase"/>
    <property type="match status" value="1"/>
</dbReference>
<dbReference type="InterPro" id="IPR037175">
    <property type="entry name" value="KFase_sf"/>
</dbReference>